<gene>
    <name evidence="1" type="ORF">IE81DRAFT_96115</name>
</gene>
<evidence type="ECO:0000313" key="2">
    <source>
        <dbReference type="Proteomes" id="UP000245783"/>
    </source>
</evidence>
<evidence type="ECO:0000313" key="1">
    <source>
        <dbReference type="EMBL" id="PWN43335.1"/>
    </source>
</evidence>
<keyword evidence="2" id="KW-1185">Reference proteome</keyword>
<name>A0A316W6R6_9BASI</name>
<dbReference type="Proteomes" id="UP000245783">
    <property type="component" value="Unassembled WGS sequence"/>
</dbReference>
<accession>A0A316W6R6</accession>
<organism evidence="1 2">
    <name type="scientific">Ceraceosorus guamensis</name>
    <dbReference type="NCBI Taxonomy" id="1522189"/>
    <lineage>
        <taxon>Eukaryota</taxon>
        <taxon>Fungi</taxon>
        <taxon>Dikarya</taxon>
        <taxon>Basidiomycota</taxon>
        <taxon>Ustilaginomycotina</taxon>
        <taxon>Exobasidiomycetes</taxon>
        <taxon>Ceraceosorales</taxon>
        <taxon>Ceraceosoraceae</taxon>
        <taxon>Ceraceosorus</taxon>
    </lineage>
</organism>
<sequence length="51" mass="5979">MDTLVMTFDSDDSHSDRCLIADTLNKPQLYSWMIRVEVSDRPRLLLTHDAR</sequence>
<protein>
    <submittedName>
        <fullName evidence="1">Uncharacterized protein</fullName>
    </submittedName>
</protein>
<dbReference type="RefSeq" id="XP_025370495.1">
    <property type="nucleotide sequence ID" value="XM_025517788.1"/>
</dbReference>
<dbReference type="EMBL" id="KZ819371">
    <property type="protein sequence ID" value="PWN43335.1"/>
    <property type="molecule type" value="Genomic_DNA"/>
</dbReference>
<dbReference type="AlphaFoldDB" id="A0A316W6R6"/>
<dbReference type="GeneID" id="37039658"/>
<proteinExistence type="predicted"/>
<reference evidence="1 2" key="1">
    <citation type="journal article" date="2018" name="Mol. Biol. Evol.">
        <title>Broad Genomic Sampling Reveals a Smut Pathogenic Ancestry of the Fungal Clade Ustilaginomycotina.</title>
        <authorList>
            <person name="Kijpornyongpan T."/>
            <person name="Mondo S.J."/>
            <person name="Barry K."/>
            <person name="Sandor L."/>
            <person name="Lee J."/>
            <person name="Lipzen A."/>
            <person name="Pangilinan J."/>
            <person name="LaButti K."/>
            <person name="Hainaut M."/>
            <person name="Henrissat B."/>
            <person name="Grigoriev I.V."/>
            <person name="Spatafora J.W."/>
            <person name="Aime M.C."/>
        </authorList>
    </citation>
    <scope>NUCLEOTIDE SEQUENCE [LARGE SCALE GENOMIC DNA]</scope>
    <source>
        <strain evidence="1 2">MCA 4658</strain>
    </source>
</reference>
<dbReference type="InParanoid" id="A0A316W6R6"/>